<name>A0ABM1A1W7_APLCA</name>
<dbReference type="GeneID" id="101858558"/>
<dbReference type="Pfam" id="PF14295">
    <property type="entry name" value="PAN_4"/>
    <property type="match status" value="2"/>
</dbReference>
<dbReference type="InterPro" id="IPR003609">
    <property type="entry name" value="Pan_app"/>
</dbReference>
<feature type="domain" description="Apple" evidence="2">
    <location>
        <begin position="185"/>
        <end position="254"/>
    </location>
</feature>
<reference evidence="4" key="1">
    <citation type="submission" date="2025-08" db="UniProtKB">
        <authorList>
            <consortium name="RefSeq"/>
        </authorList>
    </citation>
    <scope>IDENTIFICATION</scope>
</reference>
<dbReference type="Gene3D" id="3.50.4.10">
    <property type="entry name" value="Hepatocyte Growth Factor"/>
    <property type="match status" value="2"/>
</dbReference>
<feature type="chain" id="PRO_5046612407" evidence="1">
    <location>
        <begin position="24"/>
        <end position="292"/>
    </location>
</feature>
<dbReference type="Proteomes" id="UP000694888">
    <property type="component" value="Unplaced"/>
</dbReference>
<accession>A0ABM1A1W7</accession>
<feature type="domain" description="Apple" evidence="2">
    <location>
        <begin position="102"/>
        <end position="174"/>
    </location>
</feature>
<dbReference type="RefSeq" id="XP_012939146.1">
    <property type="nucleotide sequence ID" value="XM_013083692.2"/>
</dbReference>
<sequence length="292" mass="30352">MTRSPGLLTGALLALLALTRVNGQCEMVDVPDIKGDDISQPTFLPSHTIASCKTECLARTTCLSAELRGGNLCLLFPVDTGTAATGDTLFKKVCTTPTPSACSVSSTNNLDGINPSFPLSLSGSSQTDCEEACKSFVECVAYVYIFNPTECKLMTSTPSTEDGSGSVYGLKKRCSSGSFVANACCFDRSVEVDVPSSASYTSLTDSANSCADVCLAISNCAAVSYNPSGGLCKVFTSSPVTSVSSGVTLYTKSCSSSDPASLTYTDVCQSGSKTVPYPALLVFITMVAWILP</sequence>
<organism evidence="3 4">
    <name type="scientific">Aplysia californica</name>
    <name type="common">California sea hare</name>
    <dbReference type="NCBI Taxonomy" id="6500"/>
    <lineage>
        <taxon>Eukaryota</taxon>
        <taxon>Metazoa</taxon>
        <taxon>Spiralia</taxon>
        <taxon>Lophotrochozoa</taxon>
        <taxon>Mollusca</taxon>
        <taxon>Gastropoda</taxon>
        <taxon>Heterobranchia</taxon>
        <taxon>Euthyneura</taxon>
        <taxon>Tectipleura</taxon>
        <taxon>Aplysiida</taxon>
        <taxon>Aplysioidea</taxon>
        <taxon>Aplysiidae</taxon>
        <taxon>Aplysia</taxon>
    </lineage>
</organism>
<feature type="signal peptide" evidence="1">
    <location>
        <begin position="1"/>
        <end position="23"/>
    </location>
</feature>
<dbReference type="Pfam" id="PF00024">
    <property type="entry name" value="PAN_1"/>
    <property type="match status" value="1"/>
</dbReference>
<keyword evidence="3" id="KW-1185">Reference proteome</keyword>
<evidence type="ECO:0000313" key="3">
    <source>
        <dbReference type="Proteomes" id="UP000694888"/>
    </source>
</evidence>
<gene>
    <name evidence="4" type="primary">LOC101858558</name>
</gene>
<dbReference type="PROSITE" id="PS50948">
    <property type="entry name" value="PAN"/>
    <property type="match status" value="3"/>
</dbReference>
<proteinExistence type="predicted"/>
<evidence type="ECO:0000259" key="2">
    <source>
        <dbReference type="PROSITE" id="PS50948"/>
    </source>
</evidence>
<evidence type="ECO:0000256" key="1">
    <source>
        <dbReference type="SAM" id="SignalP"/>
    </source>
</evidence>
<dbReference type="SMART" id="SM00473">
    <property type="entry name" value="PAN_AP"/>
    <property type="match status" value="3"/>
</dbReference>
<evidence type="ECO:0000313" key="4">
    <source>
        <dbReference type="RefSeq" id="XP_012939146.1"/>
    </source>
</evidence>
<protein>
    <submittedName>
        <fullName evidence="4">Uncharacterized protein LOC101858558</fullName>
    </submittedName>
</protein>
<feature type="domain" description="Apple" evidence="2">
    <location>
        <begin position="25"/>
        <end position="94"/>
    </location>
</feature>
<keyword evidence="1" id="KW-0732">Signal</keyword>